<proteinExistence type="predicted"/>
<organism evidence="3">
    <name type="scientific">Solanum lycopersicum</name>
    <name type="common">Tomato</name>
    <name type="synonym">Lycopersicon esculentum</name>
    <dbReference type="NCBI Taxonomy" id="4081"/>
    <lineage>
        <taxon>Eukaryota</taxon>
        <taxon>Viridiplantae</taxon>
        <taxon>Streptophyta</taxon>
        <taxon>Embryophyta</taxon>
        <taxon>Tracheophyta</taxon>
        <taxon>Spermatophyta</taxon>
        <taxon>Magnoliopsida</taxon>
        <taxon>eudicotyledons</taxon>
        <taxon>Gunneridae</taxon>
        <taxon>Pentapetalae</taxon>
        <taxon>asterids</taxon>
        <taxon>lamiids</taxon>
        <taxon>Solanales</taxon>
        <taxon>Solanaceae</taxon>
        <taxon>Solanoideae</taxon>
        <taxon>Solaneae</taxon>
        <taxon>Solanum</taxon>
        <taxon>Solanum subgen. Lycopersicon</taxon>
    </lineage>
</organism>
<evidence type="ECO:0000256" key="1">
    <source>
        <dbReference type="SAM" id="MobiDB-lite"/>
    </source>
</evidence>
<feature type="compositionally biased region" description="Basic and acidic residues" evidence="1">
    <location>
        <begin position="39"/>
        <end position="54"/>
    </location>
</feature>
<evidence type="ECO:0000313" key="4">
    <source>
        <dbReference type="Proteomes" id="UP000004994"/>
    </source>
</evidence>
<feature type="domain" description="DUF1985" evidence="2">
    <location>
        <begin position="126"/>
        <end position="246"/>
    </location>
</feature>
<sequence length="847" mass="97787">MQDIRSNSNNDPISFVNGSLKNTVDVVTGSKKKRKHKSDVHTSHNDKNEGVGSESIEHKDVKYLGQREPTRIPHMQCYTNIDVMNVQSSKLTESQYRQFCGNICFAQLCSIRRCHVQAQLIRCMFFREIEGSSKNAILIYVNGTTLRFTIRDFALITGLKCSDNENDFVSNTNEPNRIIHQYFEVGKPVTKSQLIDKFDKKIWVDNDDDAVKFAILFYIHSFIFSEEPIGRYIDYPWGKKAFDIMIMHLHSKIKHDGKYFRLYGFPLALQVWFYECCSKFDDEIAVKVSDHIPRILNLETKKDFPRLSYFAKGIFRDDNNPDPPSPINNRGKEKIDTYSSPPKKKSRRTISHIQNKSPPRVISKQRGLTKPPRNVSIAKITKAPHPKKQTKKSAKGDDVEVTRKVSTVGVDQSEEPSLNLPSKLNYQSVLNDLNDQENFVRVNVTSSSPEVTFQQSSSRSPAVQSDFSPLLQQFNTPEPQKCEDVPVEVDKERSQFMDDQAEFNNPLFQELLNVIYDQTEKMEQEELGDTNKAGSSNADELVVEEDFIFSKPLQIVNDDQTKINIERSIVLHPLLAMDKHTPLPIPRERRPGPFNTSPYVTTFSSESGSSSRFNYVFELKHPFVAMSDVDLTTLYLHFWKWLNEWLLMWFHFGIVTVQNKNWFYRLAYKDQLFDDSHIDVILYYIRKRAKYSDSDNNEISLITVDCNFNKLIANVWDAYYNLDSTVNKESTEESIIEKKDINISSHPKYKSHSEVDSFEIIHVNDITQQHEGSLDCGLYFAAYVDHISKGNLVPTFDPEFTRIQYASLLWNYGMQKIQADATSDSEAPERPVRIHRDVDISDMITID</sequence>
<accession>A0A3Q7G723</accession>
<dbReference type="EnsemblPlants" id="Solyc04g071363.1.1">
    <property type="protein sequence ID" value="Solyc04g071363.1.1"/>
    <property type="gene ID" value="Solyc04g071363.1"/>
</dbReference>
<feature type="region of interest" description="Disordered" evidence="1">
    <location>
        <begin position="26"/>
        <end position="54"/>
    </location>
</feature>
<dbReference type="Proteomes" id="UP000004994">
    <property type="component" value="Chromosome 4"/>
</dbReference>
<evidence type="ECO:0000313" key="3">
    <source>
        <dbReference type="EnsemblPlants" id="Solyc04g071363.1.1"/>
    </source>
</evidence>
<protein>
    <recommendedName>
        <fullName evidence="2">DUF1985 domain-containing protein</fullName>
    </recommendedName>
</protein>
<reference evidence="3" key="2">
    <citation type="submission" date="2019-01" db="UniProtKB">
        <authorList>
            <consortium name="EnsemblPlants"/>
        </authorList>
    </citation>
    <scope>IDENTIFICATION</scope>
    <source>
        <strain evidence="3">cv. Heinz 1706</strain>
    </source>
</reference>
<keyword evidence="4" id="KW-1185">Reference proteome</keyword>
<dbReference type="AlphaFoldDB" id="A0A3Q7G723"/>
<feature type="compositionally biased region" description="Basic residues" evidence="1">
    <location>
        <begin position="382"/>
        <end position="393"/>
    </location>
</feature>
<evidence type="ECO:0000259" key="2">
    <source>
        <dbReference type="Pfam" id="PF09331"/>
    </source>
</evidence>
<dbReference type="Pfam" id="PF09331">
    <property type="entry name" value="DUF1985"/>
    <property type="match status" value="1"/>
</dbReference>
<dbReference type="OMA" id="QDESHHE"/>
<reference evidence="3" key="1">
    <citation type="journal article" date="2012" name="Nature">
        <title>The tomato genome sequence provides insights into fleshy fruit evolution.</title>
        <authorList>
            <consortium name="Tomato Genome Consortium"/>
        </authorList>
    </citation>
    <scope>NUCLEOTIDE SEQUENCE [LARGE SCALE GENOMIC DNA]</scope>
    <source>
        <strain evidence="3">cv. Heinz 1706</strain>
    </source>
</reference>
<feature type="region of interest" description="Disordered" evidence="1">
    <location>
        <begin position="315"/>
        <end position="400"/>
    </location>
</feature>
<dbReference type="FunCoup" id="A0A3Q7G723">
    <property type="interactions" value="72"/>
</dbReference>
<dbReference type="InParanoid" id="A0A3Q7G723"/>
<dbReference type="PANTHER" id="PTHR48449">
    <property type="entry name" value="DUF1985 DOMAIN-CONTAINING PROTEIN"/>
    <property type="match status" value="1"/>
</dbReference>
<dbReference type="InterPro" id="IPR015410">
    <property type="entry name" value="DUF1985"/>
</dbReference>
<dbReference type="Gramene" id="Solyc04g071363.1.1">
    <property type="protein sequence ID" value="Solyc04g071363.1.1"/>
    <property type="gene ID" value="Solyc04g071363.1"/>
</dbReference>
<name>A0A3Q7G723_SOLLC</name>
<dbReference type="PANTHER" id="PTHR48449:SF1">
    <property type="entry name" value="DUF1985 DOMAIN-CONTAINING PROTEIN"/>
    <property type="match status" value="1"/>
</dbReference>